<organism evidence="3 4">
    <name type="scientific">Geranomyces variabilis</name>
    <dbReference type="NCBI Taxonomy" id="109894"/>
    <lineage>
        <taxon>Eukaryota</taxon>
        <taxon>Fungi</taxon>
        <taxon>Fungi incertae sedis</taxon>
        <taxon>Chytridiomycota</taxon>
        <taxon>Chytridiomycota incertae sedis</taxon>
        <taxon>Chytridiomycetes</taxon>
        <taxon>Spizellomycetales</taxon>
        <taxon>Powellomycetaceae</taxon>
        <taxon>Geranomyces</taxon>
    </lineage>
</organism>
<dbReference type="SUPFAM" id="SSF48065">
    <property type="entry name" value="DBL homology domain (DH-domain)"/>
    <property type="match status" value="1"/>
</dbReference>
<sequence length="1057" mass="115100">MPVDKSQFGKGQFRRFGEWEKSAASVFLPVICVVAQLRLFNVNWLYRHSPRFPPIPPFVSPAKELVGVCVVFSAAWSAMLGGNDHRTANSQTPVLASGQSSPSRDMSDEEDRRARALPPLPTTGSPLAYFPTQSSPQLTRPEPHRVDSNGGSQQCLDLLAQFAASLRENNSWDTDHDDDDLVRSLTALITEEGRHVDYAKTMADLDLLEGFVTVWMRASEEAARVMAPGSDSKGKAPLRPPSPPRLASPLRPQLEHQAAGYFEQFPTPTERFPEPGGSSSSLLYAAAESPMEMPNQQLAPVLEEPALGDARVHICYAEVVADPNDDMAINIKLMDRVRLEIEMDDHVTGIGTNLNTGAMGSFPLSCLNIPSDVDVRPRGSGVSEQHDEPSMSLPPSTPTDSVRGIADALLPQFTAHHINTEPLLEDPLKPIPLITPNGVSDGSAHRSNSGYSVVSRSSAGSGRESLYWDRASAPNAREIDDLQGLPVRGASIQSAPPSLRPSPTASAPVGHTLDQYASRPSSIHEFPVDVKIGRTPSAPRLPSALSAQVLEKRKYAQQVIAELYETERNFRDGMQVLIDQFMLPLGQACISSASNGLPSESDQIITKMEHSVLFRNIPGLRNLSRKICGLLQLAMARAESDQQGLTGGGAVGAVVDVFLLNVEFEEWSTYVRFMEGFAHSKTTLDNLKKREQFRTMIQKCESAKECNRHSFDHYIILPVQRISRYHLLLSRLKQVTDEEDPVHQSIETAEQYMKQIGDVLEAVQKQEEELRRIFSVFSEIKGCPPDIISASRRRLLSAFEVDELFSGRMLMMHVFSDCFLISTDSSDAPYIPPTSFDLNAVLAKVEQAARDESSARHSSNSNLSPGKLLATSHASLSVPNVKLPSRTASATSSKPSAHKRAVSHYHYKRDKDKDKDSDRGPLSAGGPGSSGASAAGGPKYAFVARVLLRELEVQSVEGDSNATLSRTTPSTHPSRVVVLRHVPGSGASRAVSSTLTFSEDSLSGYGSADTTWSTASPPIAHPHQHPAPLQALYAFRARDSKRMAGLLAALGLAGVKF</sequence>
<dbReference type="Gene3D" id="1.20.900.10">
    <property type="entry name" value="Dbl homology (DH) domain"/>
    <property type="match status" value="1"/>
</dbReference>
<feature type="compositionally biased region" description="Polar residues" evidence="1">
    <location>
        <begin position="491"/>
        <end position="505"/>
    </location>
</feature>
<feature type="region of interest" description="Disordered" evidence="1">
    <location>
        <begin position="490"/>
        <end position="511"/>
    </location>
</feature>
<dbReference type="InterPro" id="IPR000219">
    <property type="entry name" value="DH_dom"/>
</dbReference>
<feature type="compositionally biased region" description="Polar residues" evidence="1">
    <location>
        <begin position="886"/>
        <end position="895"/>
    </location>
</feature>
<reference evidence="3" key="1">
    <citation type="submission" date="2020-05" db="EMBL/GenBank/DDBJ databases">
        <title>Phylogenomic resolution of chytrid fungi.</title>
        <authorList>
            <person name="Stajich J.E."/>
            <person name="Amses K."/>
            <person name="Simmons R."/>
            <person name="Seto K."/>
            <person name="Myers J."/>
            <person name="Bonds A."/>
            <person name="Quandt C.A."/>
            <person name="Barry K."/>
            <person name="Liu P."/>
            <person name="Grigoriev I."/>
            <person name="Longcore J.E."/>
            <person name="James T.Y."/>
        </authorList>
    </citation>
    <scope>NUCLEOTIDE SEQUENCE</scope>
    <source>
        <strain evidence="3">JEL0379</strain>
    </source>
</reference>
<protein>
    <submittedName>
        <fullName evidence="3">Protein T2</fullName>
    </submittedName>
</protein>
<feature type="region of interest" description="Disordered" evidence="1">
    <location>
        <begin position="439"/>
        <end position="458"/>
    </location>
</feature>
<dbReference type="InterPro" id="IPR035899">
    <property type="entry name" value="DBL_dom_sf"/>
</dbReference>
<proteinExistence type="predicted"/>
<dbReference type="EMBL" id="JADGJQ010000060">
    <property type="protein sequence ID" value="KAJ3174762.1"/>
    <property type="molecule type" value="Genomic_DNA"/>
</dbReference>
<dbReference type="PANTHER" id="PTHR12673">
    <property type="entry name" value="FACIOGENITAL DYSPLASIA PROTEIN"/>
    <property type="match status" value="1"/>
</dbReference>
<feature type="compositionally biased region" description="Polar residues" evidence="1">
    <location>
        <begin position="88"/>
        <end position="104"/>
    </location>
</feature>
<gene>
    <name evidence="3" type="primary">ECT2_3</name>
    <name evidence="3" type="ORF">HDU87_006878</name>
</gene>
<feature type="region of interest" description="Disordered" evidence="1">
    <location>
        <begin position="376"/>
        <end position="399"/>
    </location>
</feature>
<name>A0AAD5TFH3_9FUNG</name>
<dbReference type="InterPro" id="IPR051092">
    <property type="entry name" value="FYVE_RhoGEF_PH"/>
</dbReference>
<evidence type="ECO:0000256" key="1">
    <source>
        <dbReference type="SAM" id="MobiDB-lite"/>
    </source>
</evidence>
<dbReference type="Proteomes" id="UP001212152">
    <property type="component" value="Unassembled WGS sequence"/>
</dbReference>
<dbReference type="Pfam" id="PF00621">
    <property type="entry name" value="RhoGEF"/>
    <property type="match status" value="1"/>
</dbReference>
<dbReference type="PROSITE" id="PS50010">
    <property type="entry name" value="DH_2"/>
    <property type="match status" value="1"/>
</dbReference>
<evidence type="ECO:0000313" key="4">
    <source>
        <dbReference type="Proteomes" id="UP001212152"/>
    </source>
</evidence>
<dbReference type="PANTHER" id="PTHR12673:SF159">
    <property type="entry name" value="LD03170P"/>
    <property type="match status" value="1"/>
</dbReference>
<dbReference type="AlphaFoldDB" id="A0AAD5TFH3"/>
<keyword evidence="4" id="KW-1185">Reference proteome</keyword>
<feature type="domain" description="DH" evidence="2">
    <location>
        <begin position="555"/>
        <end position="759"/>
    </location>
</feature>
<feature type="compositionally biased region" description="Basic and acidic residues" evidence="1">
    <location>
        <begin position="909"/>
        <end position="919"/>
    </location>
</feature>
<comment type="caution">
    <text evidence="3">The sequence shown here is derived from an EMBL/GenBank/DDBJ whole genome shotgun (WGS) entry which is preliminary data.</text>
</comment>
<feature type="compositionally biased region" description="Basic residues" evidence="1">
    <location>
        <begin position="896"/>
        <end position="908"/>
    </location>
</feature>
<feature type="region of interest" description="Disordered" evidence="1">
    <location>
        <begin position="225"/>
        <end position="249"/>
    </location>
</feature>
<dbReference type="SMART" id="SM00325">
    <property type="entry name" value="RhoGEF"/>
    <property type="match status" value="1"/>
</dbReference>
<dbReference type="GO" id="GO:0005737">
    <property type="term" value="C:cytoplasm"/>
    <property type="evidence" value="ECO:0007669"/>
    <property type="project" value="TreeGrafter"/>
</dbReference>
<evidence type="ECO:0000259" key="2">
    <source>
        <dbReference type="PROSITE" id="PS50010"/>
    </source>
</evidence>
<feature type="region of interest" description="Disordered" evidence="1">
    <location>
        <begin position="86"/>
        <end position="128"/>
    </location>
</feature>
<evidence type="ECO:0000313" key="3">
    <source>
        <dbReference type="EMBL" id="KAJ3174762.1"/>
    </source>
</evidence>
<feature type="compositionally biased region" description="Low complexity" evidence="1">
    <location>
        <begin position="446"/>
        <end position="458"/>
    </location>
</feature>
<feature type="region of interest" description="Disordered" evidence="1">
    <location>
        <begin position="880"/>
        <end position="935"/>
    </location>
</feature>
<dbReference type="GO" id="GO:0005085">
    <property type="term" value="F:guanyl-nucleotide exchange factor activity"/>
    <property type="evidence" value="ECO:0007669"/>
    <property type="project" value="InterPro"/>
</dbReference>
<accession>A0AAD5TFH3</accession>